<accession>A0A453RIM4</accession>
<reference evidence="1" key="3">
    <citation type="journal article" date="2017" name="Nature">
        <title>Genome sequence of the progenitor of the wheat D genome Aegilops tauschii.</title>
        <authorList>
            <person name="Luo M.C."/>
            <person name="Gu Y.Q."/>
            <person name="Puiu D."/>
            <person name="Wang H."/>
            <person name="Twardziok S.O."/>
            <person name="Deal K.R."/>
            <person name="Huo N."/>
            <person name="Zhu T."/>
            <person name="Wang L."/>
            <person name="Wang Y."/>
            <person name="McGuire P.E."/>
            <person name="Liu S."/>
            <person name="Long H."/>
            <person name="Ramasamy R.K."/>
            <person name="Rodriguez J.C."/>
            <person name="Van S.L."/>
            <person name="Yuan L."/>
            <person name="Wang Z."/>
            <person name="Xia Z."/>
            <person name="Xiao L."/>
            <person name="Anderson O.D."/>
            <person name="Ouyang S."/>
            <person name="Liang Y."/>
            <person name="Zimin A.V."/>
            <person name="Pertea G."/>
            <person name="Qi P."/>
            <person name="Bennetzen J.L."/>
            <person name="Dai X."/>
            <person name="Dawson M.W."/>
            <person name="Muller H.G."/>
            <person name="Kugler K."/>
            <person name="Rivarola-Duarte L."/>
            <person name="Spannagl M."/>
            <person name="Mayer K.F.X."/>
            <person name="Lu F.H."/>
            <person name="Bevan M.W."/>
            <person name="Leroy P."/>
            <person name="Li P."/>
            <person name="You F.M."/>
            <person name="Sun Q."/>
            <person name="Liu Z."/>
            <person name="Lyons E."/>
            <person name="Wicker T."/>
            <person name="Salzberg S.L."/>
            <person name="Devos K.M."/>
            <person name="Dvorak J."/>
        </authorList>
    </citation>
    <scope>NUCLEOTIDE SEQUENCE [LARGE SCALE GENOMIC DNA]</scope>
    <source>
        <strain evidence="1">cv. AL8/78</strain>
    </source>
</reference>
<evidence type="ECO:0000313" key="2">
    <source>
        <dbReference type="Proteomes" id="UP000015105"/>
    </source>
</evidence>
<dbReference type="EnsemblPlants" id="AET7Gv20593700.22">
    <property type="protein sequence ID" value="AET7Gv20593700.22"/>
    <property type="gene ID" value="AET7Gv20593700"/>
</dbReference>
<evidence type="ECO:0000313" key="1">
    <source>
        <dbReference type="EnsemblPlants" id="AET7Gv20593700.22"/>
    </source>
</evidence>
<dbReference type="AlphaFoldDB" id="A0A453RIM4"/>
<reference evidence="1" key="4">
    <citation type="submission" date="2019-03" db="UniProtKB">
        <authorList>
            <consortium name="EnsemblPlants"/>
        </authorList>
    </citation>
    <scope>IDENTIFICATION</scope>
</reference>
<protein>
    <submittedName>
        <fullName evidence="1">Uncharacterized protein</fullName>
    </submittedName>
</protein>
<reference evidence="2" key="1">
    <citation type="journal article" date="2014" name="Science">
        <title>Ancient hybridizations among the ancestral genomes of bread wheat.</title>
        <authorList>
            <consortium name="International Wheat Genome Sequencing Consortium,"/>
            <person name="Marcussen T."/>
            <person name="Sandve S.R."/>
            <person name="Heier L."/>
            <person name="Spannagl M."/>
            <person name="Pfeifer M."/>
            <person name="Jakobsen K.S."/>
            <person name="Wulff B.B."/>
            <person name="Steuernagel B."/>
            <person name="Mayer K.F."/>
            <person name="Olsen O.A."/>
        </authorList>
    </citation>
    <scope>NUCLEOTIDE SEQUENCE [LARGE SCALE GENOMIC DNA]</scope>
    <source>
        <strain evidence="2">cv. AL8/78</strain>
    </source>
</reference>
<dbReference type="Gramene" id="AET7Gv20593700.22">
    <property type="protein sequence ID" value="AET7Gv20593700.22"/>
    <property type="gene ID" value="AET7Gv20593700"/>
</dbReference>
<dbReference type="Proteomes" id="UP000015105">
    <property type="component" value="Chromosome 7D"/>
</dbReference>
<proteinExistence type="predicted"/>
<reference evidence="1" key="5">
    <citation type="journal article" date="2021" name="G3 (Bethesda)">
        <title>Aegilops tauschii genome assembly Aet v5.0 features greater sequence contiguity and improved annotation.</title>
        <authorList>
            <person name="Wang L."/>
            <person name="Zhu T."/>
            <person name="Rodriguez J.C."/>
            <person name="Deal K.R."/>
            <person name="Dubcovsky J."/>
            <person name="McGuire P.E."/>
            <person name="Lux T."/>
            <person name="Spannagl M."/>
            <person name="Mayer K.F.X."/>
            <person name="Baldrich P."/>
            <person name="Meyers B.C."/>
            <person name="Huo N."/>
            <person name="Gu Y.Q."/>
            <person name="Zhou H."/>
            <person name="Devos K.M."/>
            <person name="Bennetzen J.L."/>
            <person name="Unver T."/>
            <person name="Budak H."/>
            <person name="Gulick P.J."/>
            <person name="Galiba G."/>
            <person name="Kalapos B."/>
            <person name="Nelson D.R."/>
            <person name="Li P."/>
            <person name="You F.M."/>
            <person name="Luo M.C."/>
            <person name="Dvorak J."/>
        </authorList>
    </citation>
    <scope>NUCLEOTIDE SEQUENCE [LARGE SCALE GENOMIC DNA]</scope>
    <source>
        <strain evidence="1">cv. AL8/78</strain>
    </source>
</reference>
<name>A0A453RIM4_AEGTS</name>
<keyword evidence="2" id="KW-1185">Reference proteome</keyword>
<sequence>MCLKVQLQSIRKFIHFIFRSVHLARAATNLNLLSSHTSTDEYRVDEKCSIT</sequence>
<reference evidence="2" key="2">
    <citation type="journal article" date="2017" name="Nat. Plants">
        <title>The Aegilops tauschii genome reveals multiple impacts of transposons.</title>
        <authorList>
            <person name="Zhao G."/>
            <person name="Zou C."/>
            <person name="Li K."/>
            <person name="Wang K."/>
            <person name="Li T."/>
            <person name="Gao L."/>
            <person name="Zhang X."/>
            <person name="Wang H."/>
            <person name="Yang Z."/>
            <person name="Liu X."/>
            <person name="Jiang W."/>
            <person name="Mao L."/>
            <person name="Kong X."/>
            <person name="Jiao Y."/>
            <person name="Jia J."/>
        </authorList>
    </citation>
    <scope>NUCLEOTIDE SEQUENCE [LARGE SCALE GENOMIC DNA]</scope>
    <source>
        <strain evidence="2">cv. AL8/78</strain>
    </source>
</reference>
<organism evidence="1 2">
    <name type="scientific">Aegilops tauschii subsp. strangulata</name>
    <name type="common">Goatgrass</name>
    <dbReference type="NCBI Taxonomy" id="200361"/>
    <lineage>
        <taxon>Eukaryota</taxon>
        <taxon>Viridiplantae</taxon>
        <taxon>Streptophyta</taxon>
        <taxon>Embryophyta</taxon>
        <taxon>Tracheophyta</taxon>
        <taxon>Spermatophyta</taxon>
        <taxon>Magnoliopsida</taxon>
        <taxon>Liliopsida</taxon>
        <taxon>Poales</taxon>
        <taxon>Poaceae</taxon>
        <taxon>BOP clade</taxon>
        <taxon>Pooideae</taxon>
        <taxon>Triticodae</taxon>
        <taxon>Triticeae</taxon>
        <taxon>Triticinae</taxon>
        <taxon>Aegilops</taxon>
    </lineage>
</organism>